<gene>
    <name evidence="1" type="ordered locus">Solca_2819</name>
</gene>
<organism evidence="1 2">
    <name type="scientific">Solitalea canadensis (strain ATCC 29591 / DSM 3403 / JCM 21819 / LMG 8368 / NBRC 15130 / NCIMB 12057 / USAM 9D)</name>
    <name type="common">Flexibacter canadensis</name>
    <dbReference type="NCBI Taxonomy" id="929556"/>
    <lineage>
        <taxon>Bacteria</taxon>
        <taxon>Pseudomonadati</taxon>
        <taxon>Bacteroidota</taxon>
        <taxon>Sphingobacteriia</taxon>
        <taxon>Sphingobacteriales</taxon>
        <taxon>Sphingobacteriaceae</taxon>
        <taxon>Solitalea</taxon>
    </lineage>
</organism>
<name>H8KS57_SOLCM</name>
<dbReference type="EMBL" id="CP003349">
    <property type="protein sequence ID" value="AFD07845.1"/>
    <property type="molecule type" value="Genomic_DNA"/>
</dbReference>
<reference evidence="1" key="1">
    <citation type="submission" date="2012-02" db="EMBL/GenBank/DDBJ databases">
        <title>The complete genome of Solitalea canadensis DSM 3403.</title>
        <authorList>
            <consortium name="US DOE Joint Genome Institute (JGI-PGF)"/>
            <person name="Lucas S."/>
            <person name="Copeland A."/>
            <person name="Lapidus A."/>
            <person name="Glavina del Rio T."/>
            <person name="Dalin E."/>
            <person name="Tice H."/>
            <person name="Bruce D."/>
            <person name="Goodwin L."/>
            <person name="Pitluck S."/>
            <person name="Peters L."/>
            <person name="Ovchinnikova G."/>
            <person name="Lu M."/>
            <person name="Kyrpides N."/>
            <person name="Mavromatis K."/>
            <person name="Ivanova N."/>
            <person name="Brettin T."/>
            <person name="Detter J.C."/>
            <person name="Han C."/>
            <person name="Larimer F."/>
            <person name="Land M."/>
            <person name="Hauser L."/>
            <person name="Markowitz V."/>
            <person name="Cheng J.-F."/>
            <person name="Hugenholtz P."/>
            <person name="Woyke T."/>
            <person name="Wu D."/>
            <person name="Spring S."/>
            <person name="Schroeder M."/>
            <person name="Kopitz M."/>
            <person name="Brambilla E."/>
            <person name="Klenk H.-P."/>
            <person name="Eisen J.A."/>
        </authorList>
    </citation>
    <scope>NUCLEOTIDE SEQUENCE</scope>
    <source>
        <strain evidence="1">DSM 3403</strain>
    </source>
</reference>
<sequence length="49" mass="5825">MFRGLNYYRKPVTVSCIFRRSADKLMKSLAFGMVYRLLRNEEYIVTSIS</sequence>
<proteinExistence type="predicted"/>
<dbReference type="AlphaFoldDB" id="H8KS57"/>
<dbReference type="KEGG" id="scn:Solca_2819"/>
<accession>H8KS57</accession>
<evidence type="ECO:0000313" key="1">
    <source>
        <dbReference type="EMBL" id="AFD07845.1"/>
    </source>
</evidence>
<evidence type="ECO:0000313" key="2">
    <source>
        <dbReference type="Proteomes" id="UP000007590"/>
    </source>
</evidence>
<keyword evidence="2" id="KW-1185">Reference proteome</keyword>
<dbReference type="Proteomes" id="UP000007590">
    <property type="component" value="Chromosome"/>
</dbReference>
<dbReference type="HOGENOM" id="CLU_3140754_0_0_10"/>
<protein>
    <submittedName>
        <fullName evidence="1">Uncharacterized protein</fullName>
    </submittedName>
</protein>